<dbReference type="GO" id="GO:0005737">
    <property type="term" value="C:cytoplasm"/>
    <property type="evidence" value="ECO:0007669"/>
    <property type="project" value="UniProtKB-SubCell"/>
</dbReference>
<dbReference type="FunFam" id="3.60.10.10:FF:000029">
    <property type="entry name" value="Inositol polyphosphate 5-phosphatase"/>
    <property type="match status" value="1"/>
</dbReference>
<protein>
    <recommendedName>
        <fullName evidence="4">phosphoinositide 5-phosphatase</fullName>
        <ecNumber evidence="4">3.1.3.36</ecNumber>
    </recommendedName>
</protein>
<dbReference type="GO" id="GO:0015031">
    <property type="term" value="P:protein transport"/>
    <property type="evidence" value="ECO:0007669"/>
    <property type="project" value="UniProtKB-KW"/>
</dbReference>
<evidence type="ECO:0000256" key="3">
    <source>
        <dbReference type="ARBA" id="ARBA00009678"/>
    </source>
</evidence>
<dbReference type="GO" id="GO:0043813">
    <property type="term" value="F:phosphatidylinositol-3,5-bisphosphate 5-phosphatase activity"/>
    <property type="evidence" value="ECO:0007669"/>
    <property type="project" value="TreeGrafter"/>
</dbReference>
<evidence type="ECO:0000256" key="4">
    <source>
        <dbReference type="ARBA" id="ARBA00013044"/>
    </source>
</evidence>
<dbReference type="GO" id="GO:0046856">
    <property type="term" value="P:phosphatidylinositol dephosphorylation"/>
    <property type="evidence" value="ECO:0007669"/>
    <property type="project" value="InterPro"/>
</dbReference>
<evidence type="ECO:0000313" key="12">
    <source>
        <dbReference type="EMBL" id="CEP23711.1"/>
    </source>
</evidence>
<dbReference type="EMBL" id="CDQK01000005">
    <property type="protein sequence ID" value="CEP23711.1"/>
    <property type="molecule type" value="Genomic_DNA"/>
</dbReference>
<dbReference type="PANTHER" id="PTHR11200:SF269">
    <property type="entry name" value="PHOSPHATIDYLINOSITOL 4,5-BISPHOSPHATE 5-PHOSPHATASE INP51"/>
    <property type="match status" value="1"/>
</dbReference>
<keyword evidence="7" id="KW-0254">Endocytosis</keyword>
<reference evidence="13" key="1">
    <citation type="journal article" date="2015" name="J. Biotechnol.">
        <title>The structure of the Cyberlindnera jadinii genome and its relation to Candida utilis analyzed by the occurrence of single nucleotide polymorphisms.</title>
        <authorList>
            <person name="Rupp O."/>
            <person name="Brinkrolf K."/>
            <person name="Buerth C."/>
            <person name="Kunigo M."/>
            <person name="Schneider J."/>
            <person name="Jaenicke S."/>
            <person name="Goesmann A."/>
            <person name="Puehler A."/>
            <person name="Jaeger K.-E."/>
            <person name="Ernst J.F."/>
        </authorList>
    </citation>
    <scope>NUCLEOTIDE SEQUENCE [LARGE SCALE GENOMIC DNA]</scope>
    <source>
        <strain evidence="13">ATCC 18201 / CBS 1600 / BCRC 20928 / JCM 3617 / NBRC 0987 / NRRL Y-1542</strain>
    </source>
</reference>
<evidence type="ECO:0000256" key="10">
    <source>
        <dbReference type="SAM" id="MobiDB-lite"/>
    </source>
</evidence>
<dbReference type="Gene3D" id="3.60.10.10">
    <property type="entry name" value="Endonuclease/exonuclease/phosphatase"/>
    <property type="match status" value="1"/>
</dbReference>
<evidence type="ECO:0000256" key="9">
    <source>
        <dbReference type="ARBA" id="ARBA00022927"/>
    </source>
</evidence>
<keyword evidence="5" id="KW-0813">Transport</keyword>
<dbReference type="GO" id="GO:0004439">
    <property type="term" value="F:phosphatidylinositol-4,5-bisphosphate 5-phosphatase activity"/>
    <property type="evidence" value="ECO:0007669"/>
    <property type="project" value="UniProtKB-EC"/>
</dbReference>
<dbReference type="PROSITE" id="PS50275">
    <property type="entry name" value="SAC"/>
    <property type="match status" value="1"/>
</dbReference>
<keyword evidence="8" id="KW-0378">Hydrolase</keyword>
<keyword evidence="6" id="KW-0963">Cytoplasm</keyword>
<dbReference type="EC" id="3.1.3.36" evidence="4"/>
<evidence type="ECO:0000256" key="8">
    <source>
        <dbReference type="ARBA" id="ARBA00022801"/>
    </source>
</evidence>
<gene>
    <name evidence="12" type="ORF">BN1211_4357</name>
</gene>
<dbReference type="AlphaFoldDB" id="A0A0H5C6K7"/>
<comment type="subcellular location">
    <subcellularLocation>
        <location evidence="1">Cytoplasm</location>
    </subcellularLocation>
</comment>
<comment type="similarity">
    <text evidence="2">Belongs to the synaptojanin family.</text>
</comment>
<evidence type="ECO:0000256" key="7">
    <source>
        <dbReference type="ARBA" id="ARBA00022583"/>
    </source>
</evidence>
<dbReference type="InterPro" id="IPR046985">
    <property type="entry name" value="IP5"/>
</dbReference>
<keyword evidence="9" id="KW-0653">Protein transport</keyword>
<dbReference type="InterPro" id="IPR000300">
    <property type="entry name" value="IPPc"/>
</dbReference>
<dbReference type="Proteomes" id="UP000038830">
    <property type="component" value="Unassembled WGS sequence"/>
</dbReference>
<evidence type="ECO:0000256" key="5">
    <source>
        <dbReference type="ARBA" id="ARBA00022448"/>
    </source>
</evidence>
<evidence type="ECO:0000259" key="11">
    <source>
        <dbReference type="PROSITE" id="PS50275"/>
    </source>
</evidence>
<evidence type="ECO:0000256" key="6">
    <source>
        <dbReference type="ARBA" id="ARBA00022490"/>
    </source>
</evidence>
<dbReference type="InterPro" id="IPR036691">
    <property type="entry name" value="Endo/exonu/phosph_ase_sf"/>
</dbReference>
<proteinExistence type="inferred from homology"/>
<evidence type="ECO:0000256" key="2">
    <source>
        <dbReference type="ARBA" id="ARBA00008943"/>
    </source>
</evidence>
<dbReference type="Pfam" id="PF02383">
    <property type="entry name" value="Syja_N"/>
    <property type="match status" value="1"/>
</dbReference>
<dbReference type="InterPro" id="IPR002013">
    <property type="entry name" value="SAC_dom"/>
</dbReference>
<sequence>MRIFFRNTPRSFALVSNEYALTLQAVSPSECLIDFQRASHSSLEGYTEIVSQLFHGLIGILSTKNQLYFAVITEQLQVGSPRPSEAVYKIRDLEFYCLSSSDYDSLVTNRFRSENAAQRYEIEHPCSKIKKVFTKGFHYSRDFDLTNVLQERGLAQRDYHQMFNNYEKKYLWNSTLIRELLAFRNRITQDERDAFDRSEFLTFLVRGFVKTFNVSLDGDDDSLITLISRISSAKLSGPFGIGGVDEEGHVSNFIETELLVYNKNHYFSYSQLRGNVPLFYDVENPFLQNKKISFPRTSEVNEMSFDKHFGSITASHGQVYVVNALKNKAGEEELSNRYRYLVKKKGLPLIDADITRDALKKSPHKLIYLLKEAILEIGAFCYDIKQKVYIGKQLGIFRINSLNSIEKPGLIEKVISKEVMDISLREMGLPLSSDLLVKHNLLWDENNSALLQIYEKSIRRKDKKLYVGVASNDIRLIDPIHDFICEELLKRKSEYSSKKTIRLFTGTFNVNAETTDEDLSSWIFPHQDEVYDLAVIGLEEVVELTTSQMLNTSSLQKKKWEYKLKKTLGQRNRYSLVSSEQLGGIALMIFIREDQIDQIKEVESSLKKTGMAGMSANKGGIGSSILYSSTRLCFICSHLAAGMENVEQRHIDYKTIAQSMRFGGKRTVKDHDAVIWFGDFNYRIDLNNEQVRDAIQRKQYTVLFEHDQLNKQMISGESFPYFNEMEIKFPPTYKFNKGTSHYDTSEKFRIPAWTDRILSKSHEGTLMQLSYGDAPDIKFSDHRPVYATFDATVVVIDEKKQDRLTKELYEKRKLQLLGQPLTIGNGGIGDHQQQQLQQQQQQQHQPHQHQQPQQQQQQLTPTLVSHTSKAHGLPPPSTDRVKWWLDGGVKVTVPSSEGKTKVNPHREINPFIDSDIPEFII</sequence>
<dbReference type="Pfam" id="PF22669">
    <property type="entry name" value="Exo_endo_phos2"/>
    <property type="match status" value="1"/>
</dbReference>
<dbReference type="GO" id="GO:0006897">
    <property type="term" value="P:endocytosis"/>
    <property type="evidence" value="ECO:0007669"/>
    <property type="project" value="UniProtKB-KW"/>
</dbReference>
<feature type="compositionally biased region" description="Low complexity" evidence="10">
    <location>
        <begin position="831"/>
        <end position="859"/>
    </location>
</feature>
<evidence type="ECO:0000256" key="1">
    <source>
        <dbReference type="ARBA" id="ARBA00004496"/>
    </source>
</evidence>
<accession>A0A0H5C6K7</accession>
<feature type="domain" description="SAC" evidence="11">
    <location>
        <begin position="134"/>
        <end position="456"/>
    </location>
</feature>
<dbReference type="PANTHER" id="PTHR11200">
    <property type="entry name" value="INOSITOL 5-PHOSPHATASE"/>
    <property type="match status" value="1"/>
</dbReference>
<evidence type="ECO:0000313" key="13">
    <source>
        <dbReference type="Proteomes" id="UP000038830"/>
    </source>
</evidence>
<name>A0A0H5C6K7_CYBJN</name>
<dbReference type="SUPFAM" id="SSF56219">
    <property type="entry name" value="DNase I-like"/>
    <property type="match status" value="1"/>
</dbReference>
<dbReference type="SMART" id="SM00128">
    <property type="entry name" value="IPPc"/>
    <property type="match status" value="1"/>
</dbReference>
<comment type="similarity">
    <text evidence="3">In the central section; belongs to the inositol 1,4,5-trisphosphate 5-phosphatase family.</text>
</comment>
<organism evidence="12 13">
    <name type="scientific">Cyberlindnera jadinii (strain ATCC 18201 / CBS 1600 / BCRC 20928 / JCM 3617 / NBRC 0987 / NRRL Y-1542)</name>
    <name type="common">Torula yeast</name>
    <name type="synonym">Candida utilis</name>
    <dbReference type="NCBI Taxonomy" id="983966"/>
    <lineage>
        <taxon>Eukaryota</taxon>
        <taxon>Fungi</taxon>
        <taxon>Dikarya</taxon>
        <taxon>Ascomycota</taxon>
        <taxon>Saccharomycotina</taxon>
        <taxon>Saccharomycetes</taxon>
        <taxon>Phaffomycetales</taxon>
        <taxon>Phaffomycetaceae</taxon>
        <taxon>Cyberlindnera</taxon>
    </lineage>
</organism>
<feature type="region of interest" description="Disordered" evidence="10">
    <location>
        <begin position="822"/>
        <end position="881"/>
    </location>
</feature>
<dbReference type="GO" id="GO:0016020">
    <property type="term" value="C:membrane"/>
    <property type="evidence" value="ECO:0007669"/>
    <property type="project" value="TreeGrafter"/>
</dbReference>